<dbReference type="PROSITE" id="PS50102">
    <property type="entry name" value="RRM"/>
    <property type="match status" value="3"/>
</dbReference>
<sequence length="558" mass="59188">MADRRSGGSSRNNFADEKSPADIPPMSRLFIICSKSVTEENLREHFDKFGDIEEIWIVKDRSTGEGKGVAYIKYAKTSDAARALEEMNGKCVGDNTRPIKVLVAANRQQGSRKQTENEEEKYLRLFVIIPKDMTEDALREEFGKYGTVDLVTIIRDKVTKEGKGFAYVKFGRFLHAAQAFEGCDPKYKAVFAEPKPPRNASVSSNENFGGFVGGGGGGGGTGGGSGGGGGTGYGGGGANNTNGFSDDRRTGGPGVGGGGGGGGGAGAMMGFASMGAGIANDRRTGGGDRRGGGPEFGAFSGYGGGANNNAMVANGNETALTVLCSPVLNQDQLWRLFDIIPGLDYCQINNDFNNRNVTATVVYNNGQSAMYARDKIHGLEYPPGERLIIRLGHETVGTMCTIDPFNGGGMAGNRGGVVVDASARATGVGPLATPVTSCSLAPDREAAFCSVPLPPPQPMANANAEVAQRCFIVCIPKALPTSVLKQTFCRFGDLIDVYLLPNKNCGYAKYASEESAKKAIKQLHGAEILSVRLKVLEAEEPSNDRRKRMRHDERLENE</sequence>
<reference evidence="3" key="1">
    <citation type="submission" date="2022-08" db="UniProtKB">
        <authorList>
            <consortium name="EnsemblMetazoa"/>
        </authorList>
    </citation>
    <scope>IDENTIFICATION</scope>
    <source>
        <strain evidence="3">EBRO</strain>
    </source>
</reference>
<dbReference type="FunFam" id="3.30.70.330:FF:001703">
    <property type="match status" value="1"/>
</dbReference>
<feature type="compositionally biased region" description="Gly residues" evidence="1">
    <location>
        <begin position="251"/>
        <end position="260"/>
    </location>
</feature>
<dbReference type="InterPro" id="IPR000504">
    <property type="entry name" value="RRM_dom"/>
</dbReference>
<organism evidence="3">
    <name type="scientific">Anopheles atroparvus</name>
    <name type="common">European mosquito</name>
    <dbReference type="NCBI Taxonomy" id="41427"/>
    <lineage>
        <taxon>Eukaryota</taxon>
        <taxon>Metazoa</taxon>
        <taxon>Ecdysozoa</taxon>
        <taxon>Arthropoda</taxon>
        <taxon>Hexapoda</taxon>
        <taxon>Insecta</taxon>
        <taxon>Pterygota</taxon>
        <taxon>Neoptera</taxon>
        <taxon>Endopterygota</taxon>
        <taxon>Diptera</taxon>
        <taxon>Nematocera</taxon>
        <taxon>Culicoidea</taxon>
        <taxon>Culicidae</taxon>
        <taxon>Anophelinae</taxon>
        <taxon>Anopheles</taxon>
    </lineage>
</organism>
<evidence type="ECO:0000313" key="3">
    <source>
        <dbReference type="EnsemblMetazoa" id="AATE016782-PA.1"/>
    </source>
</evidence>
<dbReference type="InterPro" id="IPR035979">
    <property type="entry name" value="RBD_domain_sf"/>
</dbReference>
<feature type="domain" description="RRM" evidence="2">
    <location>
        <begin position="468"/>
        <end position="540"/>
    </location>
</feature>
<name>A0A182JEW7_ANOAO</name>
<dbReference type="PANTHER" id="PTHR48029:SF1">
    <property type="entry name" value="NUCLEOLAR PROTEIN 8"/>
    <property type="match status" value="1"/>
</dbReference>
<dbReference type="PANTHER" id="PTHR48029">
    <property type="entry name" value="NUCLEOLAR PROTEIN 8"/>
    <property type="match status" value="1"/>
</dbReference>
<dbReference type="FunFam" id="3.30.70.330:FF:000600">
    <property type="entry name" value="Uncharacterized protein, isoform A"/>
    <property type="match status" value="1"/>
</dbReference>
<dbReference type="CDD" id="cd12366">
    <property type="entry name" value="RRM1_RBM45"/>
    <property type="match status" value="1"/>
</dbReference>
<dbReference type="VEuPathDB" id="VectorBase:AATE016782"/>
<evidence type="ECO:0000256" key="1">
    <source>
        <dbReference type="SAM" id="MobiDB-lite"/>
    </source>
</evidence>
<protein>
    <recommendedName>
        <fullName evidence="2">RRM domain-containing protein</fullName>
    </recommendedName>
</protein>
<dbReference type="Gene3D" id="3.30.70.330">
    <property type="match status" value="3"/>
</dbReference>
<dbReference type="InterPro" id="IPR012677">
    <property type="entry name" value="Nucleotide-bd_a/b_plait_sf"/>
</dbReference>
<dbReference type="SMART" id="SM00360">
    <property type="entry name" value="RRM"/>
    <property type="match status" value="4"/>
</dbReference>
<evidence type="ECO:0000259" key="2">
    <source>
        <dbReference type="PROSITE" id="PS50102"/>
    </source>
</evidence>
<dbReference type="GO" id="GO:0003723">
    <property type="term" value="F:RNA binding"/>
    <property type="evidence" value="ECO:0007669"/>
    <property type="project" value="UniProtKB-UniRule"/>
</dbReference>
<dbReference type="STRING" id="41427.A0A182JEW7"/>
<feature type="region of interest" description="Disordered" evidence="1">
    <location>
        <begin position="238"/>
        <end position="260"/>
    </location>
</feature>
<accession>A0A182JEW7</accession>
<dbReference type="Pfam" id="PF00076">
    <property type="entry name" value="RRM_1"/>
    <property type="match status" value="3"/>
</dbReference>
<proteinExistence type="predicted"/>
<feature type="domain" description="RRM" evidence="2">
    <location>
        <begin position="27"/>
        <end position="106"/>
    </location>
</feature>
<dbReference type="InterPro" id="IPR034203">
    <property type="entry name" value="RBM45_RRM1"/>
</dbReference>
<dbReference type="SUPFAM" id="SSF54928">
    <property type="entry name" value="RNA-binding domain, RBD"/>
    <property type="match status" value="3"/>
</dbReference>
<dbReference type="EnsemblMetazoa" id="AATE016782-RA">
    <property type="protein sequence ID" value="AATE016782-PA.1"/>
    <property type="gene ID" value="AATE016782"/>
</dbReference>
<dbReference type="FunFam" id="3.30.70.330:FF:001369">
    <property type="entry name" value="AGAP005505-PA-like protein"/>
    <property type="match status" value="1"/>
</dbReference>
<feature type="region of interest" description="Disordered" evidence="1">
    <location>
        <begin position="1"/>
        <end position="21"/>
    </location>
</feature>
<dbReference type="AlphaFoldDB" id="A0A182JEW7"/>
<feature type="domain" description="RRM" evidence="2">
    <location>
        <begin position="129"/>
        <end position="207"/>
    </location>
</feature>